<proteinExistence type="predicted"/>
<evidence type="ECO:0000256" key="1">
    <source>
        <dbReference type="SAM" id="MobiDB-lite"/>
    </source>
</evidence>
<gene>
    <name evidence="2" type="ORF">KC19_6G102000</name>
</gene>
<reference evidence="2 3" key="1">
    <citation type="submission" date="2020-06" db="EMBL/GenBank/DDBJ databases">
        <title>WGS assembly of Ceratodon purpureus strain R40.</title>
        <authorList>
            <person name="Carey S.B."/>
            <person name="Jenkins J."/>
            <person name="Shu S."/>
            <person name="Lovell J.T."/>
            <person name="Sreedasyam A."/>
            <person name="Maumus F."/>
            <person name="Tiley G.P."/>
            <person name="Fernandez-Pozo N."/>
            <person name="Barry K."/>
            <person name="Chen C."/>
            <person name="Wang M."/>
            <person name="Lipzen A."/>
            <person name="Daum C."/>
            <person name="Saski C.A."/>
            <person name="Payton A.C."/>
            <person name="Mcbreen J.C."/>
            <person name="Conrad R.E."/>
            <person name="Kollar L.M."/>
            <person name="Olsson S."/>
            <person name="Huttunen S."/>
            <person name="Landis J.B."/>
            <person name="Wickett N.J."/>
            <person name="Johnson M.G."/>
            <person name="Rensing S.A."/>
            <person name="Grimwood J."/>
            <person name="Schmutz J."/>
            <person name="Mcdaniel S.F."/>
        </authorList>
    </citation>
    <scope>NUCLEOTIDE SEQUENCE [LARGE SCALE GENOMIC DNA]</scope>
    <source>
        <strain evidence="2 3">R40</strain>
    </source>
</reference>
<comment type="caution">
    <text evidence="2">The sequence shown here is derived from an EMBL/GenBank/DDBJ whole genome shotgun (WGS) entry which is preliminary data.</text>
</comment>
<protein>
    <submittedName>
        <fullName evidence="2">Uncharacterized protein</fullName>
    </submittedName>
</protein>
<organism evidence="2 3">
    <name type="scientific">Ceratodon purpureus</name>
    <name type="common">Fire moss</name>
    <name type="synonym">Dicranum purpureum</name>
    <dbReference type="NCBI Taxonomy" id="3225"/>
    <lineage>
        <taxon>Eukaryota</taxon>
        <taxon>Viridiplantae</taxon>
        <taxon>Streptophyta</taxon>
        <taxon>Embryophyta</taxon>
        <taxon>Bryophyta</taxon>
        <taxon>Bryophytina</taxon>
        <taxon>Bryopsida</taxon>
        <taxon>Dicranidae</taxon>
        <taxon>Pseudoditrichales</taxon>
        <taxon>Ditrichaceae</taxon>
        <taxon>Ceratodon</taxon>
    </lineage>
</organism>
<dbReference type="AlphaFoldDB" id="A0A8T0HGY0"/>
<name>A0A8T0HGY0_CERPU</name>
<sequence>MAGGGEMAGRKWQWRGRGGERMPHSHWLQGRAMIGWGAQAVGVATGAMMDLASLAAGRRGPGAAQVLVAASKTYYDTAARLPVPSTCNRCGPGGTMSTSVA</sequence>
<keyword evidence="3" id="KW-1185">Reference proteome</keyword>
<dbReference type="Proteomes" id="UP000822688">
    <property type="component" value="Chromosome 6"/>
</dbReference>
<accession>A0A8T0HGY0</accession>
<feature type="region of interest" description="Disordered" evidence="1">
    <location>
        <begin position="1"/>
        <end position="23"/>
    </location>
</feature>
<evidence type="ECO:0000313" key="2">
    <source>
        <dbReference type="EMBL" id="KAG0569604.1"/>
    </source>
</evidence>
<dbReference type="EMBL" id="CM026427">
    <property type="protein sequence ID" value="KAG0569604.1"/>
    <property type="molecule type" value="Genomic_DNA"/>
</dbReference>
<evidence type="ECO:0000313" key="3">
    <source>
        <dbReference type="Proteomes" id="UP000822688"/>
    </source>
</evidence>